<protein>
    <submittedName>
        <fullName evidence="1">Uncharacterized protein</fullName>
    </submittedName>
</protein>
<accession>A0A8D3BGG5</accession>
<evidence type="ECO:0000313" key="1">
    <source>
        <dbReference type="Ensembl" id="ENSSMAP00000033830.1"/>
    </source>
</evidence>
<dbReference type="Pfam" id="PF02393">
    <property type="entry name" value="US22"/>
    <property type="match status" value="1"/>
</dbReference>
<sequence>RHLSFTYFYIFFVVCCRRKYLSWVSEFVSRYIHKSSKLKNPAGAVLRIATLDHTIYRGKDDEVNGWGKFYLPYTVNMQVFGVVEGTSCPYGQLVLMTCEDKRLYSYDGEELHVVALSLDHYYYGQPFQNMVRSLQRINHARGLLMLSWIDHLKRIQQKSS</sequence>
<dbReference type="InterPro" id="IPR003360">
    <property type="entry name" value="US22-like"/>
</dbReference>
<dbReference type="Ensembl" id="ENSSMAT00000034256.2">
    <property type="protein sequence ID" value="ENSSMAP00000033830.1"/>
    <property type="gene ID" value="ENSSMAG00000020695.2"/>
</dbReference>
<dbReference type="GeneTree" id="ENSGT00390000001663"/>
<proteinExistence type="predicted"/>
<reference evidence="1" key="2">
    <citation type="submission" date="2025-08" db="UniProtKB">
        <authorList>
            <consortium name="Ensembl"/>
        </authorList>
    </citation>
    <scope>IDENTIFICATION</scope>
</reference>
<name>A0A8D3BGG5_SCOMX</name>
<evidence type="ECO:0000313" key="2">
    <source>
        <dbReference type="Proteomes" id="UP000694558"/>
    </source>
</evidence>
<reference evidence="1" key="1">
    <citation type="submission" date="2023-05" db="EMBL/GenBank/DDBJ databases">
        <title>High-quality long-read genome of Scophthalmus maximus.</title>
        <authorList>
            <person name="Lien S."/>
            <person name="Martinez P."/>
        </authorList>
    </citation>
    <scope>NUCLEOTIDE SEQUENCE [LARGE SCALE GENOMIC DNA]</scope>
</reference>
<dbReference type="AlphaFoldDB" id="A0A8D3BGG5"/>
<organism evidence="1 2">
    <name type="scientific">Scophthalmus maximus</name>
    <name type="common">Turbot</name>
    <name type="synonym">Psetta maxima</name>
    <dbReference type="NCBI Taxonomy" id="52904"/>
    <lineage>
        <taxon>Eukaryota</taxon>
        <taxon>Metazoa</taxon>
        <taxon>Chordata</taxon>
        <taxon>Craniata</taxon>
        <taxon>Vertebrata</taxon>
        <taxon>Euteleostomi</taxon>
        <taxon>Actinopterygii</taxon>
        <taxon>Neopterygii</taxon>
        <taxon>Teleostei</taxon>
        <taxon>Neoteleostei</taxon>
        <taxon>Acanthomorphata</taxon>
        <taxon>Carangaria</taxon>
        <taxon>Pleuronectiformes</taxon>
        <taxon>Pleuronectoidei</taxon>
        <taxon>Scophthalmidae</taxon>
        <taxon>Scophthalmus</taxon>
    </lineage>
</organism>
<dbReference type="Proteomes" id="UP000694558">
    <property type="component" value="Chromosome 7"/>
</dbReference>